<reference evidence="1 2" key="1">
    <citation type="submission" date="2017-03" db="EMBL/GenBank/DDBJ databases">
        <title>Draft genome sequence of Streptomyces scabrisporus NF3, endophyte isolated from Amphipterygium adstringens.</title>
        <authorList>
            <person name="Vazquez M."/>
            <person name="Ceapa C.D."/>
            <person name="Rodriguez Luna D."/>
            <person name="Sanchez Esquivel S."/>
        </authorList>
    </citation>
    <scope>NUCLEOTIDE SEQUENCE [LARGE SCALE GENOMIC DNA]</scope>
    <source>
        <strain evidence="1 2">NF3</strain>
    </source>
</reference>
<name>A0A1T3NQB5_9ACTN</name>
<organism evidence="1 2">
    <name type="scientific">Embleya scabrispora</name>
    <dbReference type="NCBI Taxonomy" id="159449"/>
    <lineage>
        <taxon>Bacteria</taxon>
        <taxon>Bacillati</taxon>
        <taxon>Actinomycetota</taxon>
        <taxon>Actinomycetes</taxon>
        <taxon>Kitasatosporales</taxon>
        <taxon>Streptomycetaceae</taxon>
        <taxon>Embleya</taxon>
    </lineage>
</organism>
<dbReference type="Proteomes" id="UP000190037">
    <property type="component" value="Unassembled WGS sequence"/>
</dbReference>
<dbReference type="EMBL" id="MWQN01000002">
    <property type="protein sequence ID" value="OPC79077.1"/>
    <property type="molecule type" value="Genomic_DNA"/>
</dbReference>
<dbReference type="AlphaFoldDB" id="A0A1T3NQB5"/>
<proteinExistence type="predicted"/>
<dbReference type="OrthoDB" id="157052at2"/>
<dbReference type="NCBIfam" id="NF047719">
    <property type="entry name" value="SCO6745_fam_HTH"/>
    <property type="match status" value="1"/>
</dbReference>
<accession>A0A1T3NQB5</accession>
<dbReference type="RefSeq" id="WP_078980280.1">
    <property type="nucleotide sequence ID" value="NZ_MWQN01000002.1"/>
</dbReference>
<comment type="caution">
    <text evidence="1">The sequence shown here is derived from an EMBL/GenBank/DDBJ whole genome shotgun (WGS) entry which is preliminary data.</text>
</comment>
<protein>
    <recommendedName>
        <fullName evidence="3">SalK</fullName>
    </recommendedName>
</protein>
<evidence type="ECO:0008006" key="3">
    <source>
        <dbReference type="Google" id="ProtNLM"/>
    </source>
</evidence>
<keyword evidence="2" id="KW-1185">Reference proteome</keyword>
<dbReference type="InterPro" id="IPR054058">
    <property type="entry name" value="HTH_67"/>
</dbReference>
<evidence type="ECO:0000313" key="1">
    <source>
        <dbReference type="EMBL" id="OPC79077.1"/>
    </source>
</evidence>
<gene>
    <name evidence="1" type="ORF">B4N89_33815</name>
</gene>
<dbReference type="Pfam" id="PF21863">
    <property type="entry name" value="HTH_67"/>
    <property type="match status" value="1"/>
</dbReference>
<dbReference type="STRING" id="159449.B4N89_33815"/>
<evidence type="ECO:0000313" key="2">
    <source>
        <dbReference type="Proteomes" id="UP000190037"/>
    </source>
</evidence>
<sequence>MSPTPTLARRFWEAIEPVHAVAYFAPEPAEAARALGLIGWWMGYFAGRLAPLGPVRAPEASALCFAFAPARVARALPDAWAYTTPEKVLDTRLGAVETALSRVLPPVGTRHLEQLTDLLETAVEDCGHEGRALAAAWSGVPRPDGVLGRLWLASTVLREHRGDGHVIAVAHAGLTGLEAGLTHAATGNVPRELLQSTRGWTDAQWETARRRLVAKGLLDRDSRLTRSGGTLRRDLEHATDRLAADPVTRLGAAGVEEAIRLATPLARHLVDRGVIPVPNPIGAPRP</sequence>